<organism evidence="1 2">
    <name type="scientific">Clonorchis sinensis</name>
    <name type="common">Chinese liver fluke</name>
    <dbReference type="NCBI Taxonomy" id="79923"/>
    <lineage>
        <taxon>Eukaryota</taxon>
        <taxon>Metazoa</taxon>
        <taxon>Spiralia</taxon>
        <taxon>Lophotrochozoa</taxon>
        <taxon>Platyhelminthes</taxon>
        <taxon>Trematoda</taxon>
        <taxon>Digenea</taxon>
        <taxon>Opisthorchiida</taxon>
        <taxon>Opisthorchiata</taxon>
        <taxon>Opisthorchiidae</taxon>
        <taxon>Clonorchis</taxon>
    </lineage>
</organism>
<evidence type="ECO:0000313" key="2">
    <source>
        <dbReference type="Proteomes" id="UP000286415"/>
    </source>
</evidence>
<sequence length="384" mass="43153">AQTIAQDTYNQYIMDLTAVTLSITESPDVADRSLWQQDYERVTSRQTRVQDVCDSLMPALIRMSYACAKLMACSQEPRDQIASASTTATLYFVPVGSTMRQSCHQQITYYISSYLNLKGPRIRMQVSPSTIKAIRLELGCNWERTGSSADDLIQLTMKTMFELRNDLFSRWLSSLNPMRAFAVICIEKQEDYNEGQFYAYFDVTNLDQQTIHDQVEQLKRMSSVDRGNPATETYVSTIFYVALSTPSQSAESQMCDLRFVAEEDGPVGTDYVGYITEVSSLTISAQEGEGVKLPWQQYYETRTSTQDSQAVDPCDMVVPLVQALRLSCTGWLVGCGPQGLSGNRINLFFSFENPTVRSACFHTVREQVVRAVENGFGEGKLTVV</sequence>
<protein>
    <submittedName>
        <fullName evidence="1">Uncharacterized protein</fullName>
    </submittedName>
</protein>
<name>A0A8T1M3D6_CLOSI</name>
<dbReference type="OrthoDB" id="10341709at2759"/>
<reference evidence="1 2" key="1">
    <citation type="journal article" date="2018" name="Biotechnol. Adv.">
        <title>Improved genomic resources and new bioinformatic workflow for the carcinogenic parasite Clonorchis sinensis: Biotechnological implications.</title>
        <authorList>
            <person name="Wang D."/>
            <person name="Korhonen P.K."/>
            <person name="Gasser R.B."/>
            <person name="Young N.D."/>
        </authorList>
    </citation>
    <scope>NUCLEOTIDE SEQUENCE [LARGE SCALE GENOMIC DNA]</scope>
    <source>
        <strain evidence="1">Cs-k2</strain>
    </source>
</reference>
<reference evidence="1 2" key="2">
    <citation type="journal article" date="2021" name="Genomics">
        <title>High-quality reference genome for Clonorchis sinensis.</title>
        <authorList>
            <person name="Young N.D."/>
            <person name="Stroehlein A.J."/>
            <person name="Kinkar L."/>
            <person name="Wang T."/>
            <person name="Sohn W.M."/>
            <person name="Chang B.C.H."/>
            <person name="Kaur P."/>
            <person name="Weisz D."/>
            <person name="Dudchenko O."/>
            <person name="Aiden E.L."/>
            <person name="Korhonen P.K."/>
            <person name="Gasser R.B."/>
        </authorList>
    </citation>
    <scope>NUCLEOTIDE SEQUENCE [LARGE SCALE GENOMIC DNA]</scope>
    <source>
        <strain evidence="1">Cs-k2</strain>
    </source>
</reference>
<dbReference type="Proteomes" id="UP000286415">
    <property type="component" value="Unassembled WGS sequence"/>
</dbReference>
<gene>
    <name evidence="1" type="ORF">CSKR_108852</name>
</gene>
<proteinExistence type="predicted"/>
<dbReference type="AlphaFoldDB" id="A0A8T1M3D6"/>
<keyword evidence="2" id="KW-1185">Reference proteome</keyword>
<feature type="non-terminal residue" evidence="1">
    <location>
        <position position="384"/>
    </location>
</feature>
<evidence type="ECO:0000313" key="1">
    <source>
        <dbReference type="EMBL" id="KAG5443422.1"/>
    </source>
</evidence>
<feature type="non-terminal residue" evidence="1">
    <location>
        <position position="1"/>
    </location>
</feature>
<comment type="caution">
    <text evidence="1">The sequence shown here is derived from an EMBL/GenBank/DDBJ whole genome shotgun (WGS) entry which is preliminary data.</text>
</comment>
<dbReference type="EMBL" id="NIRI02000056">
    <property type="protein sequence ID" value="KAG5443422.1"/>
    <property type="molecule type" value="Genomic_DNA"/>
</dbReference>
<accession>A0A8T1M3D6</accession>